<dbReference type="EMBL" id="LGKP01000014">
    <property type="protein sequence ID" value="KPL89989.1"/>
    <property type="molecule type" value="Genomic_DNA"/>
</dbReference>
<proteinExistence type="predicted"/>
<accession>A0A0P6Y277</accession>
<reference evidence="2 3" key="1">
    <citation type="submission" date="2015-07" db="EMBL/GenBank/DDBJ databases">
        <title>Whole genome sequence of Herpetosiphon geysericola DSM 7119.</title>
        <authorList>
            <person name="Hemp J."/>
            <person name="Ward L.M."/>
            <person name="Pace L.A."/>
            <person name="Fischer W.W."/>
        </authorList>
    </citation>
    <scope>NUCLEOTIDE SEQUENCE [LARGE SCALE GENOMIC DNA]</scope>
    <source>
        <strain evidence="2 3">DSM 7119</strain>
    </source>
</reference>
<evidence type="ECO:0000256" key="1">
    <source>
        <dbReference type="SAM" id="MobiDB-lite"/>
    </source>
</evidence>
<evidence type="ECO:0000313" key="3">
    <source>
        <dbReference type="Proteomes" id="UP000050277"/>
    </source>
</evidence>
<dbReference type="Proteomes" id="UP000050277">
    <property type="component" value="Unassembled WGS sequence"/>
</dbReference>
<evidence type="ECO:0000313" key="2">
    <source>
        <dbReference type="EMBL" id="KPL89989.1"/>
    </source>
</evidence>
<gene>
    <name evidence="2" type="ORF">SE18_08520</name>
</gene>
<keyword evidence="3" id="KW-1185">Reference proteome</keyword>
<dbReference type="RefSeq" id="WP_054534018.1">
    <property type="nucleotide sequence ID" value="NZ_LGKP01000014.1"/>
</dbReference>
<sequence>MKLQCISAYANKPLKVAYAEGDVFEVDEKVGQHLLSDSPDSFINVSALEAAEQAMLELQSKLEQKPDDPAGQPPPDPQQGQAPDNQTSEPKGKKKATE</sequence>
<dbReference type="STRING" id="70996.SE18_08520"/>
<feature type="region of interest" description="Disordered" evidence="1">
    <location>
        <begin position="58"/>
        <end position="98"/>
    </location>
</feature>
<organism evidence="2 3">
    <name type="scientific">Herpetosiphon geysericola</name>
    <dbReference type="NCBI Taxonomy" id="70996"/>
    <lineage>
        <taxon>Bacteria</taxon>
        <taxon>Bacillati</taxon>
        <taxon>Chloroflexota</taxon>
        <taxon>Chloroflexia</taxon>
        <taxon>Herpetosiphonales</taxon>
        <taxon>Herpetosiphonaceae</taxon>
        <taxon>Herpetosiphon</taxon>
    </lineage>
</organism>
<dbReference type="OrthoDB" id="9877439at2"/>
<name>A0A0P6Y277_9CHLR</name>
<comment type="caution">
    <text evidence="2">The sequence shown here is derived from an EMBL/GenBank/DDBJ whole genome shotgun (WGS) entry which is preliminary data.</text>
</comment>
<protein>
    <submittedName>
        <fullName evidence="2">Uncharacterized protein</fullName>
    </submittedName>
</protein>
<dbReference type="AlphaFoldDB" id="A0A0P6Y277"/>